<dbReference type="InterPro" id="IPR036388">
    <property type="entry name" value="WH-like_DNA-bd_sf"/>
</dbReference>
<dbReference type="Proteomes" id="UP000076321">
    <property type="component" value="Unassembled WGS sequence"/>
</dbReference>
<accession>A0A154M3J9</accession>
<comment type="caution">
    <text evidence="6">The sequence shown here is derived from an EMBL/GenBank/DDBJ whole genome shotgun (WGS) entry which is preliminary data.</text>
</comment>
<organism evidence="6 8">
    <name type="scientific">Amycolatopsis regifaucium</name>
    <dbReference type="NCBI Taxonomy" id="546365"/>
    <lineage>
        <taxon>Bacteria</taxon>
        <taxon>Bacillati</taxon>
        <taxon>Actinomycetota</taxon>
        <taxon>Actinomycetes</taxon>
        <taxon>Pseudonocardiales</taxon>
        <taxon>Pseudonocardiaceae</taxon>
        <taxon>Amycolatopsis</taxon>
    </lineage>
</organism>
<keyword evidence="2" id="KW-0805">Transcription regulation</keyword>
<evidence type="ECO:0000313" key="7">
    <source>
        <dbReference type="EMBL" id="OKA07375.1"/>
    </source>
</evidence>
<reference evidence="6 8" key="1">
    <citation type="submission" date="2015-12" db="EMBL/GenBank/DDBJ databases">
        <title>Amycolatopsis regifaucium genome sequencing and assembly.</title>
        <authorList>
            <person name="Mayilraj S."/>
        </authorList>
    </citation>
    <scope>NUCLEOTIDE SEQUENCE [LARGE SCALE GENOMIC DNA]</scope>
    <source>
        <strain evidence="6 8">GY080</strain>
    </source>
</reference>
<dbReference type="EMBL" id="LQCI01000052">
    <property type="protein sequence ID" value="KZB79191.1"/>
    <property type="molecule type" value="Genomic_DNA"/>
</dbReference>
<evidence type="ECO:0000256" key="4">
    <source>
        <dbReference type="ARBA" id="ARBA00023163"/>
    </source>
</evidence>
<protein>
    <recommendedName>
        <fullName evidence="5">HTH lysR-type domain-containing protein</fullName>
    </recommendedName>
</protein>
<dbReference type="PANTHER" id="PTHR30118:SF15">
    <property type="entry name" value="TRANSCRIPTIONAL REGULATORY PROTEIN"/>
    <property type="match status" value="1"/>
</dbReference>
<dbReference type="SUPFAM" id="SSF46785">
    <property type="entry name" value="Winged helix' DNA-binding domain"/>
    <property type="match status" value="1"/>
</dbReference>
<reference evidence="7 9" key="2">
    <citation type="submission" date="2016-11" db="EMBL/GenBank/DDBJ databases">
        <title>Genome sequencing of Amycolatopsis regifaucium.</title>
        <authorList>
            <person name="Mayilraj S."/>
            <person name="Kaur N."/>
        </authorList>
    </citation>
    <scope>NUCLEOTIDE SEQUENCE [LARGE SCALE GENOMIC DNA]</scope>
    <source>
        <strain evidence="7 9">GY080</strain>
    </source>
</reference>
<evidence type="ECO:0000313" key="8">
    <source>
        <dbReference type="Proteomes" id="UP000076321"/>
    </source>
</evidence>
<comment type="similarity">
    <text evidence="1">Belongs to the LysR transcriptional regulatory family.</text>
</comment>
<evidence type="ECO:0000313" key="9">
    <source>
        <dbReference type="Proteomes" id="UP000186883"/>
    </source>
</evidence>
<dbReference type="InterPro" id="IPR036390">
    <property type="entry name" value="WH_DNA-bd_sf"/>
</dbReference>
<evidence type="ECO:0000313" key="6">
    <source>
        <dbReference type="EMBL" id="KZB79191.1"/>
    </source>
</evidence>
<keyword evidence="4" id="KW-0804">Transcription</keyword>
<dbReference type="InterPro" id="IPR000847">
    <property type="entry name" value="LysR_HTH_N"/>
</dbReference>
<dbReference type="Proteomes" id="UP000186883">
    <property type="component" value="Unassembled WGS sequence"/>
</dbReference>
<sequence>MKALNLNTLVVLDALLEECSVTGAAKKLGLSAPSVSRSLSRIRLELGDPILVRAGRRLVPTPHALALRDRVRGLVEEASELLGPKDPLEMVSLTRTFVVRASDGLASAVAGPLVKRLGESAPNAVLRFMAEGGEDVDPLRDGEVDLDIGMIGHLGPEVRVEWLFDDRFVLAVRKGHPLVTGEATLEQVSAYPHVNVSRRGRTHGPLDGLLQRQGLNRQVSLVVASFYVALEVASASDFVAVVPSRVLGSAIGRFGLAEVDHPISAPVAISQAWHPRMDADPAHRWLRHQFRDVCHREMAG</sequence>
<feature type="domain" description="HTH lysR-type" evidence="5">
    <location>
        <begin position="4"/>
        <end position="61"/>
    </location>
</feature>
<evidence type="ECO:0000259" key="5">
    <source>
        <dbReference type="PROSITE" id="PS50931"/>
    </source>
</evidence>
<dbReference type="PROSITE" id="PS50931">
    <property type="entry name" value="HTH_LYSR"/>
    <property type="match status" value="1"/>
</dbReference>
<evidence type="ECO:0000256" key="1">
    <source>
        <dbReference type="ARBA" id="ARBA00009437"/>
    </source>
</evidence>
<dbReference type="InterPro" id="IPR005119">
    <property type="entry name" value="LysR_subst-bd"/>
</dbReference>
<dbReference type="OrthoDB" id="8717159at2"/>
<evidence type="ECO:0000256" key="2">
    <source>
        <dbReference type="ARBA" id="ARBA00023015"/>
    </source>
</evidence>
<dbReference type="RefSeq" id="WP_061981041.1">
    <property type="nucleotide sequence ID" value="NZ_FOPQ01000002.1"/>
</dbReference>
<dbReference type="Gene3D" id="3.40.190.10">
    <property type="entry name" value="Periplasmic binding protein-like II"/>
    <property type="match status" value="2"/>
</dbReference>
<dbReference type="SUPFAM" id="SSF53850">
    <property type="entry name" value="Periplasmic binding protein-like II"/>
    <property type="match status" value="1"/>
</dbReference>
<keyword evidence="3" id="KW-0238">DNA-binding</keyword>
<name>A0A154M3J9_9PSEU</name>
<dbReference type="EMBL" id="LOBU02000013">
    <property type="protein sequence ID" value="OKA07375.1"/>
    <property type="molecule type" value="Genomic_DNA"/>
</dbReference>
<dbReference type="AlphaFoldDB" id="A0A154M3J9"/>
<dbReference type="PANTHER" id="PTHR30118">
    <property type="entry name" value="HTH-TYPE TRANSCRIPTIONAL REGULATOR LEUO-RELATED"/>
    <property type="match status" value="1"/>
</dbReference>
<dbReference type="Pfam" id="PF03466">
    <property type="entry name" value="LysR_substrate"/>
    <property type="match status" value="1"/>
</dbReference>
<keyword evidence="9" id="KW-1185">Reference proteome</keyword>
<dbReference type="GO" id="GO:0003677">
    <property type="term" value="F:DNA binding"/>
    <property type="evidence" value="ECO:0007669"/>
    <property type="project" value="UniProtKB-KW"/>
</dbReference>
<dbReference type="CDD" id="cd08460">
    <property type="entry name" value="PBP2_DntR_like_1"/>
    <property type="match status" value="1"/>
</dbReference>
<proteinExistence type="inferred from homology"/>
<dbReference type="InterPro" id="IPR050389">
    <property type="entry name" value="LysR-type_TF"/>
</dbReference>
<evidence type="ECO:0000256" key="3">
    <source>
        <dbReference type="ARBA" id="ARBA00023125"/>
    </source>
</evidence>
<dbReference type="Gene3D" id="1.10.10.10">
    <property type="entry name" value="Winged helix-like DNA-binding domain superfamily/Winged helix DNA-binding domain"/>
    <property type="match status" value="1"/>
</dbReference>
<dbReference type="GO" id="GO:0003700">
    <property type="term" value="F:DNA-binding transcription factor activity"/>
    <property type="evidence" value="ECO:0007669"/>
    <property type="project" value="InterPro"/>
</dbReference>
<gene>
    <name evidence="7" type="ORF">ATP06_0216130</name>
    <name evidence="6" type="ORF">AVL48_16445</name>
</gene>
<dbReference type="Pfam" id="PF00126">
    <property type="entry name" value="HTH_1"/>
    <property type="match status" value="1"/>
</dbReference>